<organism evidence="2">
    <name type="scientific">Philodina roseola</name>
    <name type="common">Rotifer</name>
    <dbReference type="NCBI Taxonomy" id="96448"/>
    <lineage>
        <taxon>Eukaryota</taxon>
        <taxon>Metazoa</taxon>
        <taxon>Spiralia</taxon>
        <taxon>Gnathifera</taxon>
        <taxon>Rotifera</taxon>
        <taxon>Eurotatoria</taxon>
        <taxon>Bdelloidea</taxon>
        <taxon>Philodinida</taxon>
        <taxon>Philodinidae</taxon>
        <taxon>Philodina</taxon>
    </lineage>
</organism>
<reference evidence="2" key="1">
    <citation type="submission" date="2008-04" db="EMBL/GenBank/DDBJ databases">
        <title>Hox genes are not clustered in the bdelloid rotifer Philodina roseola.</title>
        <authorList>
            <person name="Mark Welch J.L."/>
            <person name="Mark Welch D.B."/>
        </authorList>
    </citation>
    <scope>NUCLEOTIDE SEQUENCE</scope>
</reference>
<feature type="region of interest" description="Disordered" evidence="1">
    <location>
        <begin position="312"/>
        <end position="343"/>
    </location>
</feature>
<dbReference type="EMBL" id="EU637020">
    <property type="protein sequence ID" value="ACI90357.1"/>
    <property type="molecule type" value="Genomic_DNA"/>
</dbReference>
<protein>
    <submittedName>
        <fullName evidence="2">Uncharacterized protein</fullName>
    </submittedName>
</protein>
<feature type="compositionally biased region" description="Polar residues" evidence="1">
    <location>
        <begin position="324"/>
        <end position="343"/>
    </location>
</feature>
<accession>B6S337</accession>
<feature type="region of interest" description="Disordered" evidence="1">
    <location>
        <begin position="665"/>
        <end position="685"/>
    </location>
</feature>
<name>B6S337_PHIRO</name>
<evidence type="ECO:0000313" key="2">
    <source>
        <dbReference type="EMBL" id="ACI90357.1"/>
    </source>
</evidence>
<feature type="region of interest" description="Disordered" evidence="1">
    <location>
        <begin position="143"/>
        <end position="167"/>
    </location>
</feature>
<feature type="compositionally biased region" description="Acidic residues" evidence="1">
    <location>
        <begin position="148"/>
        <end position="161"/>
    </location>
</feature>
<evidence type="ECO:0000256" key="1">
    <source>
        <dbReference type="SAM" id="MobiDB-lite"/>
    </source>
</evidence>
<proteinExistence type="predicted"/>
<dbReference type="AlphaFoldDB" id="B6S337"/>
<sequence length="685" mass="77501">MTEQTNSTSLSLLLNVYVLLDLRFIMTSSNKVRRYLQHQKSPPPIVSPTTTPPASAATQFLVVDPTLSMTSMRKFRAKTSPTNQLSIPQICVDHNDDESETIKRNTVMRTLSLKPNEFIEHIPVPTNPARSFSFSLGSSSDIRSKISDDDDDDGVDDDEDSSISLASKTSSSREAFARLFHSLTFRSGLSTISKSLSVSPAAAHPCLACQTDPSNLDLISKTKKRPSIFGVLVSKLNSSTQDSTTHRCNVCKRSLVKSNSQHEQTSPISTINPVKIPVKQPTIRTKRRRSLPSIVQTLLESSNIPRRSSFFAENNGEFERKTSRSSNSLTDSEDSFGSMTKRPTINADEFNDKMKMITTEILIRMKKKLSSLVRRISILIVQHEKLKSIRFVICSTRSFVRPFVHNVKRMNVKITKFIDQCLSNSSISTSMSKSRCNNMASKQFSASVINLASSITSHRRSSATVREIESSSPVQPRKHALSDESLSTMVKNMNKKIIMNDCRSFLGQYVYLFYKYKWRKFQRKSSIFKYFGEHVVTKCDVIFFSEVLIKLFEKHQLSIETYDICLRSAPTLPLSLDQPVKHLLLDDLIVTGNEKILLNTFMLLLSIHLTHFCRSFRLESSCLRNISRTSAGKEKSEKRYSTGSATILSPPVNFMSKRKRKEKRRHLFVIEKNQGEEQPKALQTA</sequence>